<organism evidence="1 2">
    <name type="scientific">Cloeon dipterum</name>
    <dbReference type="NCBI Taxonomy" id="197152"/>
    <lineage>
        <taxon>Eukaryota</taxon>
        <taxon>Metazoa</taxon>
        <taxon>Ecdysozoa</taxon>
        <taxon>Arthropoda</taxon>
        <taxon>Hexapoda</taxon>
        <taxon>Insecta</taxon>
        <taxon>Pterygota</taxon>
        <taxon>Palaeoptera</taxon>
        <taxon>Ephemeroptera</taxon>
        <taxon>Pisciforma</taxon>
        <taxon>Baetidae</taxon>
        <taxon>Cloeon</taxon>
    </lineage>
</organism>
<protein>
    <submittedName>
        <fullName evidence="1">Uncharacterized protein</fullName>
    </submittedName>
</protein>
<proteinExistence type="predicted"/>
<accession>A0A8S1DBY5</accession>
<dbReference type="AlphaFoldDB" id="A0A8S1DBY5"/>
<dbReference type="EMBL" id="CADEPI010000175">
    <property type="protein sequence ID" value="CAB3378938.1"/>
    <property type="molecule type" value="Genomic_DNA"/>
</dbReference>
<gene>
    <name evidence="1" type="ORF">CLODIP_2_CD07777</name>
</gene>
<comment type="caution">
    <text evidence="1">The sequence shown here is derived from an EMBL/GenBank/DDBJ whole genome shotgun (WGS) entry which is preliminary data.</text>
</comment>
<evidence type="ECO:0000313" key="2">
    <source>
        <dbReference type="Proteomes" id="UP000494165"/>
    </source>
</evidence>
<keyword evidence="2" id="KW-1185">Reference proteome</keyword>
<dbReference type="Proteomes" id="UP000494165">
    <property type="component" value="Unassembled WGS sequence"/>
</dbReference>
<sequence length="71" mass="7699">MGSRQLSSQWIWRRVGALAAAEPPLGAALSPPQQRRTHCLCISGCWDVDERGSTVCSSRAKEPPRVGPKPT</sequence>
<reference evidence="1 2" key="1">
    <citation type="submission" date="2020-04" db="EMBL/GenBank/DDBJ databases">
        <authorList>
            <person name="Alioto T."/>
            <person name="Alioto T."/>
            <person name="Gomez Garrido J."/>
        </authorList>
    </citation>
    <scope>NUCLEOTIDE SEQUENCE [LARGE SCALE GENOMIC DNA]</scope>
</reference>
<name>A0A8S1DBY5_9INSE</name>
<evidence type="ECO:0000313" key="1">
    <source>
        <dbReference type="EMBL" id="CAB3378938.1"/>
    </source>
</evidence>